<comment type="similarity">
    <text evidence="8">Belongs to the AAA ATPase family.</text>
</comment>
<sequence>MVKEIGIGIVISTLIILALQGFNILPLIFLSFLTFFMWQMLTNGGITGSSTANKGSTDKKIPLVRFNDIGGQDSAKKELMEALDFIKDINGIKYMGIRAIKGILLSGPPGTGKTMLAKAAARYTDSVFKATSGSEFIEMYAGLGAKRVRNLFKDAKQSAKKTGKDSAIIFIDEIDILGSKRGQVTSHLEYDQTLNQLLVEMDGLSVDDDVQLLVMAATNRIDILDQALLRPGRFDRIVQVDLPAKKGRLSILELHTANKPLDDGVDLEKIAQDTFRFSGAHLENLANEAAIFALREGSEKIKQRHFMEAIDKVIMGEKLDRRPAKEELKRVAIHETGHALIGEILNPGSVSTITITSRGRALGYVRHNQEDDFYLQTKDYIEKQISVCIAGAAAEEILLDSRSTGAKNDFEKAVKLVKIMVTSGMTELGVVDENAIPKELLHQEMTKIFTEIENFVRGLIKDNKEIVKDIADQLINNERFSGDELRKLLEISKSA</sequence>
<dbReference type="InterPro" id="IPR000642">
    <property type="entry name" value="Peptidase_M41"/>
</dbReference>
<dbReference type="AlphaFoldDB" id="A0A8A7KE12"/>
<protein>
    <submittedName>
        <fullName evidence="11">AAA family ATPase</fullName>
    </submittedName>
</protein>
<keyword evidence="6" id="KW-0862">Zinc</keyword>
<dbReference type="SUPFAM" id="SSF140990">
    <property type="entry name" value="FtsH protease domain-like"/>
    <property type="match status" value="1"/>
</dbReference>
<dbReference type="InterPro" id="IPR003960">
    <property type="entry name" value="ATPase_AAA_CS"/>
</dbReference>
<dbReference type="RefSeq" id="WP_230866783.1">
    <property type="nucleotide sequence ID" value="NZ_CP046640.1"/>
</dbReference>
<proteinExistence type="inferred from homology"/>
<dbReference type="GO" id="GO:0005886">
    <property type="term" value="C:plasma membrane"/>
    <property type="evidence" value="ECO:0007669"/>
    <property type="project" value="TreeGrafter"/>
</dbReference>
<keyword evidence="5" id="KW-0378">Hydrolase</keyword>
<dbReference type="SUPFAM" id="SSF52540">
    <property type="entry name" value="P-loop containing nucleoside triphosphate hydrolases"/>
    <property type="match status" value="1"/>
</dbReference>
<dbReference type="InterPro" id="IPR003593">
    <property type="entry name" value="AAA+_ATPase"/>
</dbReference>
<evidence type="ECO:0000256" key="8">
    <source>
        <dbReference type="RuleBase" id="RU003651"/>
    </source>
</evidence>
<reference evidence="11" key="1">
    <citation type="submission" date="2019-12" db="EMBL/GenBank/DDBJ databases">
        <authorList>
            <person name="zhang j."/>
            <person name="sun C.M."/>
        </authorList>
    </citation>
    <scope>NUCLEOTIDE SEQUENCE</scope>
    <source>
        <strain evidence="11">NS-1</strain>
    </source>
</reference>
<dbReference type="EMBL" id="CP046640">
    <property type="protein sequence ID" value="QTL98345.1"/>
    <property type="molecule type" value="Genomic_DNA"/>
</dbReference>
<evidence type="ECO:0000256" key="1">
    <source>
        <dbReference type="ARBA" id="ARBA00001947"/>
    </source>
</evidence>
<comment type="cofactor">
    <cofactor evidence="1">
        <name>Zn(2+)</name>
        <dbReference type="ChEBI" id="CHEBI:29105"/>
    </cofactor>
</comment>
<dbReference type="InterPro" id="IPR037219">
    <property type="entry name" value="Peptidase_M41-like"/>
</dbReference>
<keyword evidence="8" id="KW-0547">Nucleotide-binding</keyword>
<dbReference type="Gene3D" id="1.10.8.60">
    <property type="match status" value="1"/>
</dbReference>
<evidence type="ECO:0000313" key="11">
    <source>
        <dbReference type="EMBL" id="QTL98345.1"/>
    </source>
</evidence>
<dbReference type="FunFam" id="1.10.8.60:FF:000001">
    <property type="entry name" value="ATP-dependent zinc metalloprotease FtsH"/>
    <property type="match status" value="1"/>
</dbReference>
<dbReference type="InterPro" id="IPR003959">
    <property type="entry name" value="ATPase_AAA_core"/>
</dbReference>
<dbReference type="GO" id="GO:0005524">
    <property type="term" value="F:ATP binding"/>
    <property type="evidence" value="ECO:0007669"/>
    <property type="project" value="UniProtKB-KW"/>
</dbReference>
<dbReference type="Pfam" id="PF00004">
    <property type="entry name" value="AAA"/>
    <property type="match status" value="1"/>
</dbReference>
<dbReference type="GO" id="GO:0030163">
    <property type="term" value="P:protein catabolic process"/>
    <property type="evidence" value="ECO:0007669"/>
    <property type="project" value="TreeGrafter"/>
</dbReference>
<keyword evidence="9" id="KW-1133">Transmembrane helix</keyword>
<dbReference type="PANTHER" id="PTHR23076:SF97">
    <property type="entry name" value="ATP-DEPENDENT ZINC METALLOPROTEASE YME1L1"/>
    <property type="match status" value="1"/>
</dbReference>
<dbReference type="Gene3D" id="1.20.58.760">
    <property type="entry name" value="Peptidase M41"/>
    <property type="match status" value="1"/>
</dbReference>
<dbReference type="Gene3D" id="3.40.50.300">
    <property type="entry name" value="P-loop containing nucleotide triphosphate hydrolases"/>
    <property type="match status" value="1"/>
</dbReference>
<dbReference type="GO" id="GO:0046872">
    <property type="term" value="F:metal ion binding"/>
    <property type="evidence" value="ECO:0007669"/>
    <property type="project" value="UniProtKB-KW"/>
</dbReference>
<evidence type="ECO:0000256" key="4">
    <source>
        <dbReference type="ARBA" id="ARBA00022723"/>
    </source>
</evidence>
<evidence type="ECO:0000256" key="9">
    <source>
        <dbReference type="SAM" id="Phobius"/>
    </source>
</evidence>
<dbReference type="InterPro" id="IPR041569">
    <property type="entry name" value="AAA_lid_3"/>
</dbReference>
<keyword evidence="9" id="KW-0812">Transmembrane</keyword>
<evidence type="ECO:0000313" key="12">
    <source>
        <dbReference type="Proteomes" id="UP000665020"/>
    </source>
</evidence>
<comment type="similarity">
    <text evidence="2">In the C-terminal section; belongs to the peptidase M41 family.</text>
</comment>
<dbReference type="Pfam" id="PF01434">
    <property type="entry name" value="Peptidase_M41"/>
    <property type="match status" value="1"/>
</dbReference>
<dbReference type="Proteomes" id="UP000665020">
    <property type="component" value="Chromosome"/>
</dbReference>
<evidence type="ECO:0000259" key="10">
    <source>
        <dbReference type="SMART" id="SM00382"/>
    </source>
</evidence>
<evidence type="ECO:0000256" key="3">
    <source>
        <dbReference type="ARBA" id="ARBA00022670"/>
    </source>
</evidence>
<dbReference type="InterPro" id="IPR027417">
    <property type="entry name" value="P-loop_NTPase"/>
</dbReference>
<evidence type="ECO:0000256" key="6">
    <source>
        <dbReference type="ARBA" id="ARBA00022833"/>
    </source>
</evidence>
<dbReference type="GO" id="GO:0004176">
    <property type="term" value="F:ATP-dependent peptidase activity"/>
    <property type="evidence" value="ECO:0007669"/>
    <property type="project" value="InterPro"/>
</dbReference>
<feature type="domain" description="AAA+ ATPase" evidence="10">
    <location>
        <begin position="99"/>
        <end position="244"/>
    </location>
</feature>
<evidence type="ECO:0000256" key="7">
    <source>
        <dbReference type="ARBA" id="ARBA00023049"/>
    </source>
</evidence>
<dbReference type="FunFam" id="3.40.50.300:FF:002568">
    <property type="entry name" value="Cell division protein (FtsH)"/>
    <property type="match status" value="1"/>
</dbReference>
<evidence type="ECO:0000256" key="2">
    <source>
        <dbReference type="ARBA" id="ARBA00010044"/>
    </source>
</evidence>
<organism evidence="11 12">
    <name type="scientific">Iocasia fonsfrigidae</name>
    <dbReference type="NCBI Taxonomy" id="2682810"/>
    <lineage>
        <taxon>Bacteria</taxon>
        <taxon>Bacillati</taxon>
        <taxon>Bacillota</taxon>
        <taxon>Clostridia</taxon>
        <taxon>Halanaerobiales</taxon>
        <taxon>Halanaerobiaceae</taxon>
        <taxon>Iocasia</taxon>
    </lineage>
</organism>
<dbReference type="KEGG" id="ifn:GM661_10320"/>
<keyword evidence="12" id="KW-1185">Reference proteome</keyword>
<keyword evidence="7" id="KW-0482">Metalloprotease</keyword>
<accession>A0A8A7KE12</accession>
<dbReference type="SMART" id="SM00382">
    <property type="entry name" value="AAA"/>
    <property type="match status" value="1"/>
</dbReference>
<keyword evidence="4" id="KW-0479">Metal-binding</keyword>
<keyword evidence="8" id="KW-0067">ATP-binding</keyword>
<evidence type="ECO:0000256" key="5">
    <source>
        <dbReference type="ARBA" id="ARBA00022801"/>
    </source>
</evidence>
<keyword evidence="3" id="KW-0645">Protease</keyword>
<dbReference type="Pfam" id="PF17862">
    <property type="entry name" value="AAA_lid_3"/>
    <property type="match status" value="1"/>
</dbReference>
<feature type="transmembrane region" description="Helical" evidence="9">
    <location>
        <begin position="7"/>
        <end position="38"/>
    </location>
</feature>
<dbReference type="PROSITE" id="PS00674">
    <property type="entry name" value="AAA"/>
    <property type="match status" value="1"/>
</dbReference>
<dbReference type="GO" id="GO:0016887">
    <property type="term" value="F:ATP hydrolysis activity"/>
    <property type="evidence" value="ECO:0007669"/>
    <property type="project" value="InterPro"/>
</dbReference>
<name>A0A8A7KE12_9FIRM</name>
<dbReference type="GO" id="GO:0006508">
    <property type="term" value="P:proteolysis"/>
    <property type="evidence" value="ECO:0007669"/>
    <property type="project" value="UniProtKB-KW"/>
</dbReference>
<keyword evidence="9" id="KW-0472">Membrane</keyword>
<dbReference type="GO" id="GO:0004222">
    <property type="term" value="F:metalloendopeptidase activity"/>
    <property type="evidence" value="ECO:0007669"/>
    <property type="project" value="InterPro"/>
</dbReference>
<gene>
    <name evidence="11" type="ORF">GM661_10320</name>
</gene>
<dbReference type="PANTHER" id="PTHR23076">
    <property type="entry name" value="METALLOPROTEASE M41 FTSH"/>
    <property type="match status" value="1"/>
</dbReference>